<dbReference type="Proteomes" id="UP000282837">
    <property type="component" value="Unassembled WGS sequence"/>
</dbReference>
<organism evidence="2 3">
    <name type="scientific">Novosphingobium umbonatum</name>
    <dbReference type="NCBI Taxonomy" id="1908524"/>
    <lineage>
        <taxon>Bacteria</taxon>
        <taxon>Pseudomonadati</taxon>
        <taxon>Pseudomonadota</taxon>
        <taxon>Alphaproteobacteria</taxon>
        <taxon>Sphingomonadales</taxon>
        <taxon>Sphingomonadaceae</taxon>
        <taxon>Novosphingobium</taxon>
    </lineage>
</organism>
<dbReference type="NCBIfam" id="TIGR01730">
    <property type="entry name" value="RND_mfp"/>
    <property type="match status" value="1"/>
</dbReference>
<evidence type="ECO:0000256" key="1">
    <source>
        <dbReference type="ARBA" id="ARBA00009477"/>
    </source>
</evidence>
<reference evidence="2 3" key="1">
    <citation type="submission" date="2019-01" db="EMBL/GenBank/DDBJ databases">
        <authorList>
            <person name="Chen W.-M."/>
        </authorList>
    </citation>
    <scope>NUCLEOTIDE SEQUENCE [LARGE SCALE GENOMIC DNA]</scope>
    <source>
        <strain evidence="2 3">FSY-9</strain>
    </source>
</reference>
<dbReference type="PANTHER" id="PTHR30469">
    <property type="entry name" value="MULTIDRUG RESISTANCE PROTEIN MDTA"/>
    <property type="match status" value="1"/>
</dbReference>
<dbReference type="Gene3D" id="2.40.420.20">
    <property type="match status" value="1"/>
</dbReference>
<dbReference type="GO" id="GO:1990281">
    <property type="term" value="C:efflux pump complex"/>
    <property type="evidence" value="ECO:0007669"/>
    <property type="project" value="TreeGrafter"/>
</dbReference>
<dbReference type="Gene3D" id="2.40.50.100">
    <property type="match status" value="1"/>
</dbReference>
<dbReference type="AlphaFoldDB" id="A0A3S2UMQ6"/>
<dbReference type="GO" id="GO:0015562">
    <property type="term" value="F:efflux transmembrane transporter activity"/>
    <property type="evidence" value="ECO:0007669"/>
    <property type="project" value="TreeGrafter"/>
</dbReference>
<sequence>MAPLSSEETCVTNRYRKSAIALLALPTLALSGCHSADTDPRAEPPLVRVIAPVQAGDAAHQFTGVVAARVQSDLGFRVGGKVTERLVQAGQHVRRGQPLMRIDLTDLALATRAAQDNVQAAAARANQTAADERRLRDLVAAGAISASAYDQAKAAADAARAQLSAAQAQSSVSRNAANYGVLLADADGTVAETLAEPGQVVGAGQIVLRLAHSGPREALVHLPETLRPAIGSSAMARLYDGAHGTATLRQLSDAADPASRTFEARYVLSGAPVKAPLGATVTISFSQQTHAGSAQVPLSALRDIGKGPGVWVLRAGAQPAVTWRAVHIATLAEETATIDAGLRQGERIVAMGAHKLHEGQPVRVAAQ</sequence>
<proteinExistence type="inferred from homology"/>
<name>A0A3S2UMQ6_9SPHN</name>
<gene>
    <name evidence="2" type="ORF">EOE18_17925</name>
</gene>
<dbReference type="PANTHER" id="PTHR30469:SF18">
    <property type="entry name" value="RESISTANCE-NODULATION-CELL DIVISION (RND) EFFLUX MEMBRANE FUSION PROTEIN-RELATED"/>
    <property type="match status" value="1"/>
</dbReference>
<comment type="similarity">
    <text evidence="1">Belongs to the membrane fusion protein (MFP) (TC 8.A.1) family.</text>
</comment>
<protein>
    <submittedName>
        <fullName evidence="2">Efflux RND transporter periplasmic adaptor subunit</fullName>
    </submittedName>
</protein>
<evidence type="ECO:0000313" key="2">
    <source>
        <dbReference type="EMBL" id="RVU02163.1"/>
    </source>
</evidence>
<dbReference type="SUPFAM" id="SSF111369">
    <property type="entry name" value="HlyD-like secretion proteins"/>
    <property type="match status" value="1"/>
</dbReference>
<comment type="caution">
    <text evidence="2">The sequence shown here is derived from an EMBL/GenBank/DDBJ whole genome shotgun (WGS) entry which is preliminary data.</text>
</comment>
<dbReference type="EMBL" id="SACO01000028">
    <property type="protein sequence ID" value="RVU02163.1"/>
    <property type="molecule type" value="Genomic_DNA"/>
</dbReference>
<evidence type="ECO:0000313" key="3">
    <source>
        <dbReference type="Proteomes" id="UP000282837"/>
    </source>
</evidence>
<dbReference type="Gene3D" id="1.10.287.470">
    <property type="entry name" value="Helix hairpin bin"/>
    <property type="match status" value="1"/>
</dbReference>
<dbReference type="InterPro" id="IPR006143">
    <property type="entry name" value="RND_pump_MFP"/>
</dbReference>
<accession>A0A3S2UMQ6</accession>
<keyword evidence="3" id="KW-1185">Reference proteome</keyword>
<dbReference type="OrthoDB" id="9813967at2"/>
<dbReference type="Gene3D" id="2.40.30.170">
    <property type="match status" value="1"/>
</dbReference>